<comment type="caution">
    <text evidence="1">The sequence shown here is derived from an EMBL/GenBank/DDBJ whole genome shotgun (WGS) entry which is preliminary data.</text>
</comment>
<organism evidence="1 2">
    <name type="scientific">Portunus trituberculatus</name>
    <name type="common">Swimming crab</name>
    <name type="synonym">Neptunus trituberculatus</name>
    <dbReference type="NCBI Taxonomy" id="210409"/>
    <lineage>
        <taxon>Eukaryota</taxon>
        <taxon>Metazoa</taxon>
        <taxon>Ecdysozoa</taxon>
        <taxon>Arthropoda</taxon>
        <taxon>Crustacea</taxon>
        <taxon>Multicrustacea</taxon>
        <taxon>Malacostraca</taxon>
        <taxon>Eumalacostraca</taxon>
        <taxon>Eucarida</taxon>
        <taxon>Decapoda</taxon>
        <taxon>Pleocyemata</taxon>
        <taxon>Brachyura</taxon>
        <taxon>Eubrachyura</taxon>
        <taxon>Portunoidea</taxon>
        <taxon>Portunidae</taxon>
        <taxon>Portuninae</taxon>
        <taxon>Portunus</taxon>
    </lineage>
</organism>
<dbReference type="AlphaFoldDB" id="A0A5B7FK50"/>
<reference evidence="1 2" key="1">
    <citation type="submission" date="2019-05" db="EMBL/GenBank/DDBJ databases">
        <title>Another draft genome of Portunus trituberculatus and its Hox gene families provides insights of decapod evolution.</title>
        <authorList>
            <person name="Jeong J.-H."/>
            <person name="Song I."/>
            <person name="Kim S."/>
            <person name="Choi T."/>
            <person name="Kim D."/>
            <person name="Ryu S."/>
            <person name="Kim W."/>
        </authorList>
    </citation>
    <scope>NUCLEOTIDE SEQUENCE [LARGE SCALE GENOMIC DNA]</scope>
    <source>
        <tissue evidence="1">Muscle</tissue>
    </source>
</reference>
<dbReference type="Proteomes" id="UP000324222">
    <property type="component" value="Unassembled WGS sequence"/>
</dbReference>
<accession>A0A5B7FK50</accession>
<protein>
    <submittedName>
        <fullName evidence="1">Uncharacterized protein</fullName>
    </submittedName>
</protein>
<sequence length="79" mass="8348">MVGSSVALLGATLKEAVTGEHVVVSIVYRRPPQCIAHLASSNGTPEASPLTRFPASSSISHKYSSILTPFLPQQLFPEA</sequence>
<keyword evidence="2" id="KW-1185">Reference proteome</keyword>
<evidence type="ECO:0000313" key="2">
    <source>
        <dbReference type="Proteomes" id="UP000324222"/>
    </source>
</evidence>
<proteinExistence type="predicted"/>
<gene>
    <name evidence="1" type="ORF">E2C01_039551</name>
</gene>
<dbReference type="EMBL" id="VSRR010006921">
    <property type="protein sequence ID" value="MPC45845.1"/>
    <property type="molecule type" value="Genomic_DNA"/>
</dbReference>
<name>A0A5B7FK50_PORTR</name>
<evidence type="ECO:0000313" key="1">
    <source>
        <dbReference type="EMBL" id="MPC45845.1"/>
    </source>
</evidence>